<dbReference type="Gene3D" id="3.40.50.1240">
    <property type="entry name" value="Phosphoglycerate mutase-like"/>
    <property type="match status" value="1"/>
</dbReference>
<reference evidence="1 2" key="1">
    <citation type="journal article" date="2015" name="Nature">
        <title>rRNA introns, odd ribosomes, and small enigmatic genomes across a large radiation of phyla.</title>
        <authorList>
            <person name="Brown C.T."/>
            <person name="Hug L.A."/>
            <person name="Thomas B.C."/>
            <person name="Sharon I."/>
            <person name="Castelle C.J."/>
            <person name="Singh A."/>
            <person name="Wilkins M.J."/>
            <person name="Williams K.H."/>
            <person name="Banfield J.F."/>
        </authorList>
    </citation>
    <scope>NUCLEOTIDE SEQUENCE [LARGE SCALE GENOMIC DNA]</scope>
</reference>
<dbReference type="Proteomes" id="UP000034160">
    <property type="component" value="Unassembled WGS sequence"/>
</dbReference>
<proteinExistence type="predicted"/>
<dbReference type="STRING" id="1618356.UU93_C0022G0010"/>
<gene>
    <name evidence="1" type="ORF">UU93_C0022G0010</name>
</gene>
<evidence type="ECO:0000313" key="1">
    <source>
        <dbReference type="EMBL" id="KKS31114.1"/>
    </source>
</evidence>
<comment type="caution">
    <text evidence="1">The sequence shown here is derived from an EMBL/GenBank/DDBJ whole genome shotgun (WGS) entry which is preliminary data.</text>
</comment>
<dbReference type="Pfam" id="PF00300">
    <property type="entry name" value="His_Phos_1"/>
    <property type="match status" value="1"/>
</dbReference>
<organism evidence="1 2">
    <name type="scientific">Candidatus Amesbacteria bacterium GW2011_GWA2_42_12</name>
    <dbReference type="NCBI Taxonomy" id="1618356"/>
    <lineage>
        <taxon>Bacteria</taxon>
        <taxon>Candidatus Amesiibacteriota</taxon>
    </lineage>
</organism>
<evidence type="ECO:0000313" key="2">
    <source>
        <dbReference type="Proteomes" id="UP000034160"/>
    </source>
</evidence>
<dbReference type="SUPFAM" id="SSF53254">
    <property type="entry name" value="Phosphoglycerate mutase-like"/>
    <property type="match status" value="1"/>
</dbReference>
<protein>
    <recommendedName>
        <fullName evidence="3">Phosphoglycerate mutase</fullName>
    </recommendedName>
</protein>
<accession>A0A0G0Y2U1</accession>
<dbReference type="InterPro" id="IPR013078">
    <property type="entry name" value="His_Pase_superF_clade-1"/>
</dbReference>
<dbReference type="AlphaFoldDB" id="A0A0G0Y2U1"/>
<evidence type="ECO:0008006" key="3">
    <source>
        <dbReference type="Google" id="ProtNLM"/>
    </source>
</evidence>
<dbReference type="EMBL" id="LCCN01000022">
    <property type="protein sequence ID" value="KKS31114.1"/>
    <property type="molecule type" value="Genomic_DNA"/>
</dbReference>
<sequence>MTSHYDRARETAEIVATSIDRIVETNELLCEIKRPSEIEGKLTSDPLAVDIKDKIKANIHNSNWHYSDEENVFDLIARAKDFLLSQESRKETSILAVSHGRIIEAIVGTVVLGDALTPLIFDQIKDSMYLSNTGITVLEKTDNQWHLLTWNDNAHLGNI</sequence>
<dbReference type="InterPro" id="IPR029033">
    <property type="entry name" value="His_PPase_superfam"/>
</dbReference>
<name>A0A0G0Y2U1_9BACT</name>